<dbReference type="SUPFAM" id="SSF52058">
    <property type="entry name" value="L domain-like"/>
    <property type="match status" value="1"/>
</dbReference>
<dbReference type="FunFam" id="3.80.10.10:FF:000041">
    <property type="entry name" value="LRR receptor-like serine/threonine-protein kinase ERECTA"/>
    <property type="match status" value="1"/>
</dbReference>
<keyword evidence="8 11" id="KW-0472">Membrane</keyword>
<evidence type="ECO:0000256" key="6">
    <source>
        <dbReference type="ARBA" id="ARBA00022737"/>
    </source>
</evidence>
<dbReference type="AlphaFoldDB" id="A0AAE1XL64"/>
<dbReference type="GO" id="GO:0005524">
    <property type="term" value="F:ATP binding"/>
    <property type="evidence" value="ECO:0007669"/>
    <property type="project" value="InterPro"/>
</dbReference>
<dbReference type="PROSITE" id="PS50011">
    <property type="entry name" value="PROTEIN_KINASE_DOM"/>
    <property type="match status" value="1"/>
</dbReference>
<evidence type="ECO:0000256" key="10">
    <source>
        <dbReference type="SAM" id="MobiDB-lite"/>
    </source>
</evidence>
<dbReference type="InterPro" id="IPR000719">
    <property type="entry name" value="Prot_kinase_dom"/>
</dbReference>
<sequence length="666" mass="73135">MAIIHVLGSSIFFYVFLLIFPTITSSVSESEALLKLKGGFTNATVLDSWRPGTEPCAKVKPWVGVICDKTVVSALRLGHLGLSGKIDVDALLSLPGLRSLGFMSNAFSGPIPEFHRMGTLKALFLSKNQFSGEIPSDYFTQLMGLRKVWLSGNRFSGPIPSSLGKLSYLMELHLEDNQFSGPVPSLVQQSLFNLDLSNNNLEGQIPAGMMKFPAHAFKGNPELCGWILRKPCNTSAQLANITAAENKDPPPNIFIWVLVASTVVFLLMAAGIYVLKQRQDRFHLVIEESPSISASSVKKKDFEGGRDGLGSSHRIGSSRKGSSRFARGVGDIVMLNYEKGEFGLADLMKAAAEVLGNGALGSSYKAVMASGLTVVVKRIKEVPKMGRDHFDAEMRRLACLNHENVLPPLAYHYRKDEKLFVYEYQATGSLLFLLHGDRGTAHEQLNWPVRLKIIQGIARGLDYLHAELSLLDLPHGDLKSSNVLLTPEYEPLLTDYGFCALVSSSHAAQAMAAYKSPEAVLDHYISPKCDVFCLGVIILEILTGKFPYQSLSNGEGGTDLVQWVRSAVSEGKEADLFDPDITSTKAIIHQMEQLLHIGIACTQTNPDHRLDLAEAISRIEGLTSVDYQQKAKAHVRTPSSEAYGVDHYNRRSGRRPDNIVDQSLQY</sequence>
<dbReference type="SMART" id="SM00220">
    <property type="entry name" value="S_TKc"/>
    <property type="match status" value="1"/>
</dbReference>
<dbReference type="Gene3D" id="3.80.10.10">
    <property type="entry name" value="Ribonuclease Inhibitor"/>
    <property type="match status" value="2"/>
</dbReference>
<dbReference type="GO" id="GO:0016020">
    <property type="term" value="C:membrane"/>
    <property type="evidence" value="ECO:0007669"/>
    <property type="project" value="UniProtKB-SubCell"/>
</dbReference>
<comment type="caution">
    <text evidence="14">The sequence shown here is derived from an EMBL/GenBank/DDBJ whole genome shotgun (WGS) entry which is preliminary data.</text>
</comment>
<evidence type="ECO:0000256" key="9">
    <source>
        <dbReference type="ARBA" id="ARBA00023180"/>
    </source>
</evidence>
<dbReference type="Pfam" id="PF08263">
    <property type="entry name" value="LRRNT_2"/>
    <property type="match status" value="1"/>
</dbReference>
<dbReference type="Pfam" id="PF00560">
    <property type="entry name" value="LRR_1"/>
    <property type="match status" value="2"/>
</dbReference>
<dbReference type="InterPro" id="IPR011009">
    <property type="entry name" value="Kinase-like_dom_sf"/>
</dbReference>
<dbReference type="EMBL" id="JACGWO010000012">
    <property type="protein sequence ID" value="KAK4413739.1"/>
    <property type="molecule type" value="Genomic_DNA"/>
</dbReference>
<accession>A0AAE1XL64</accession>
<proteinExistence type="inferred from homology"/>
<name>A0AAE1XL64_9LAMI</name>
<reference evidence="14" key="1">
    <citation type="submission" date="2020-06" db="EMBL/GenBank/DDBJ databases">
        <authorList>
            <person name="Li T."/>
            <person name="Hu X."/>
            <person name="Zhang T."/>
            <person name="Song X."/>
            <person name="Zhang H."/>
            <person name="Dai N."/>
            <person name="Sheng W."/>
            <person name="Hou X."/>
            <person name="Wei L."/>
        </authorList>
    </citation>
    <scope>NUCLEOTIDE SEQUENCE</scope>
    <source>
        <strain evidence="14">3651</strain>
        <tissue evidence="14">Leaf</tissue>
    </source>
</reference>
<dbReference type="InterPro" id="IPR032675">
    <property type="entry name" value="LRR_dom_sf"/>
</dbReference>
<keyword evidence="14" id="KW-0675">Receptor</keyword>
<evidence type="ECO:0000313" key="14">
    <source>
        <dbReference type="EMBL" id="KAK4413739.1"/>
    </source>
</evidence>
<dbReference type="PANTHER" id="PTHR48007">
    <property type="entry name" value="LEUCINE-RICH REPEAT RECEPTOR-LIKE PROTEIN KINASE PXC1"/>
    <property type="match status" value="1"/>
</dbReference>
<dbReference type="Pfam" id="PF00069">
    <property type="entry name" value="Pkinase"/>
    <property type="match status" value="1"/>
</dbReference>
<evidence type="ECO:0000256" key="4">
    <source>
        <dbReference type="ARBA" id="ARBA00022692"/>
    </source>
</evidence>
<keyword evidence="14" id="KW-0418">Kinase</keyword>
<gene>
    <name evidence="14" type="ORF">Salat_2786700</name>
</gene>
<feature type="chain" id="PRO_5042208916" evidence="12">
    <location>
        <begin position="27"/>
        <end position="666"/>
    </location>
</feature>
<feature type="region of interest" description="Disordered" evidence="10">
    <location>
        <begin position="297"/>
        <end position="322"/>
    </location>
</feature>
<keyword evidence="14" id="KW-0808">Transferase</keyword>
<dbReference type="InterPro" id="IPR008271">
    <property type="entry name" value="Ser/Thr_kinase_AS"/>
</dbReference>
<evidence type="ECO:0000256" key="1">
    <source>
        <dbReference type="ARBA" id="ARBA00004370"/>
    </source>
</evidence>
<dbReference type="PROSITE" id="PS00108">
    <property type="entry name" value="PROTEIN_KINASE_ST"/>
    <property type="match status" value="1"/>
</dbReference>
<reference evidence="14" key="2">
    <citation type="journal article" date="2024" name="Plant">
        <title>Genomic evolution and insights into agronomic trait innovations of Sesamum species.</title>
        <authorList>
            <person name="Miao H."/>
            <person name="Wang L."/>
            <person name="Qu L."/>
            <person name="Liu H."/>
            <person name="Sun Y."/>
            <person name="Le M."/>
            <person name="Wang Q."/>
            <person name="Wei S."/>
            <person name="Zheng Y."/>
            <person name="Lin W."/>
            <person name="Duan Y."/>
            <person name="Cao H."/>
            <person name="Xiong S."/>
            <person name="Wang X."/>
            <person name="Wei L."/>
            <person name="Li C."/>
            <person name="Ma Q."/>
            <person name="Ju M."/>
            <person name="Zhao R."/>
            <person name="Li G."/>
            <person name="Mu C."/>
            <person name="Tian Q."/>
            <person name="Mei H."/>
            <person name="Zhang T."/>
            <person name="Gao T."/>
            <person name="Zhang H."/>
        </authorList>
    </citation>
    <scope>NUCLEOTIDE SEQUENCE</scope>
    <source>
        <strain evidence="14">3651</strain>
    </source>
</reference>
<organism evidence="14 15">
    <name type="scientific">Sesamum alatum</name>
    <dbReference type="NCBI Taxonomy" id="300844"/>
    <lineage>
        <taxon>Eukaryota</taxon>
        <taxon>Viridiplantae</taxon>
        <taxon>Streptophyta</taxon>
        <taxon>Embryophyta</taxon>
        <taxon>Tracheophyta</taxon>
        <taxon>Spermatophyta</taxon>
        <taxon>Magnoliopsida</taxon>
        <taxon>eudicotyledons</taxon>
        <taxon>Gunneridae</taxon>
        <taxon>Pentapetalae</taxon>
        <taxon>asterids</taxon>
        <taxon>lamiids</taxon>
        <taxon>Lamiales</taxon>
        <taxon>Pedaliaceae</taxon>
        <taxon>Sesamum</taxon>
    </lineage>
</organism>
<evidence type="ECO:0000256" key="12">
    <source>
        <dbReference type="SAM" id="SignalP"/>
    </source>
</evidence>
<keyword evidence="7 11" id="KW-1133">Transmembrane helix</keyword>
<evidence type="ECO:0000313" key="15">
    <source>
        <dbReference type="Proteomes" id="UP001293254"/>
    </source>
</evidence>
<dbReference type="Gene3D" id="1.10.510.10">
    <property type="entry name" value="Transferase(Phosphotransferase) domain 1"/>
    <property type="match status" value="1"/>
</dbReference>
<dbReference type="PANTHER" id="PTHR48007:SF38">
    <property type="entry name" value="LEUCINE-RICH REPEAT PROTEIN KINASE FAMILY PROTEIN"/>
    <property type="match status" value="1"/>
</dbReference>
<evidence type="ECO:0000256" key="5">
    <source>
        <dbReference type="ARBA" id="ARBA00022729"/>
    </source>
</evidence>
<keyword evidence="3" id="KW-0433">Leucine-rich repeat</keyword>
<dbReference type="Gene3D" id="3.30.200.20">
    <property type="entry name" value="Phosphorylase Kinase, domain 1"/>
    <property type="match status" value="1"/>
</dbReference>
<evidence type="ECO:0000256" key="11">
    <source>
        <dbReference type="SAM" id="Phobius"/>
    </source>
</evidence>
<keyword evidence="4 11" id="KW-0812">Transmembrane</keyword>
<keyword evidence="6" id="KW-0677">Repeat</keyword>
<dbReference type="InterPro" id="IPR001611">
    <property type="entry name" value="Leu-rich_rpt"/>
</dbReference>
<comment type="similarity">
    <text evidence="2">Belongs to the protein kinase superfamily. Ser/Thr protein kinase family.</text>
</comment>
<evidence type="ECO:0000256" key="8">
    <source>
        <dbReference type="ARBA" id="ARBA00023136"/>
    </source>
</evidence>
<dbReference type="GO" id="GO:0004672">
    <property type="term" value="F:protein kinase activity"/>
    <property type="evidence" value="ECO:0007669"/>
    <property type="project" value="InterPro"/>
</dbReference>
<keyword evidence="15" id="KW-1185">Reference proteome</keyword>
<evidence type="ECO:0000259" key="13">
    <source>
        <dbReference type="PROSITE" id="PS50011"/>
    </source>
</evidence>
<dbReference type="Proteomes" id="UP001293254">
    <property type="component" value="Unassembled WGS sequence"/>
</dbReference>
<dbReference type="InterPro" id="IPR013210">
    <property type="entry name" value="LRR_N_plant-typ"/>
</dbReference>
<dbReference type="InterPro" id="IPR046959">
    <property type="entry name" value="PRK1-6/SRF4-like"/>
</dbReference>
<feature type="signal peptide" evidence="12">
    <location>
        <begin position="1"/>
        <end position="26"/>
    </location>
</feature>
<evidence type="ECO:0000256" key="7">
    <source>
        <dbReference type="ARBA" id="ARBA00022989"/>
    </source>
</evidence>
<feature type="domain" description="Protein kinase" evidence="13">
    <location>
        <begin position="349"/>
        <end position="622"/>
    </location>
</feature>
<feature type="region of interest" description="Disordered" evidence="10">
    <location>
        <begin position="638"/>
        <end position="666"/>
    </location>
</feature>
<evidence type="ECO:0000256" key="3">
    <source>
        <dbReference type="ARBA" id="ARBA00022614"/>
    </source>
</evidence>
<protein>
    <submittedName>
        <fullName evidence="14">Pollen receptor-like kinase</fullName>
    </submittedName>
</protein>
<keyword evidence="5 12" id="KW-0732">Signal</keyword>
<comment type="subcellular location">
    <subcellularLocation>
        <location evidence="1">Membrane</location>
    </subcellularLocation>
</comment>
<feature type="transmembrane region" description="Helical" evidence="11">
    <location>
        <begin position="253"/>
        <end position="275"/>
    </location>
</feature>
<keyword evidence="9" id="KW-0325">Glycoprotein</keyword>
<evidence type="ECO:0000256" key="2">
    <source>
        <dbReference type="ARBA" id="ARBA00008684"/>
    </source>
</evidence>
<dbReference type="SUPFAM" id="SSF56112">
    <property type="entry name" value="Protein kinase-like (PK-like)"/>
    <property type="match status" value="1"/>
</dbReference>